<evidence type="ECO:0000259" key="3">
    <source>
        <dbReference type="Pfam" id="PF13193"/>
    </source>
</evidence>
<accession>A0ABP3GNC8</accession>
<proteinExistence type="predicted"/>
<comment type="caution">
    <text evidence="4">The sequence shown here is derived from an EMBL/GenBank/DDBJ whole genome shotgun (WGS) entry which is preliminary data.</text>
</comment>
<keyword evidence="5" id="KW-1185">Reference proteome</keyword>
<dbReference type="InterPro" id="IPR000873">
    <property type="entry name" value="AMP-dep_synth/lig_dom"/>
</dbReference>
<dbReference type="InterPro" id="IPR045851">
    <property type="entry name" value="AMP-bd_C_sf"/>
</dbReference>
<dbReference type="InterPro" id="IPR025110">
    <property type="entry name" value="AMP-bd_C"/>
</dbReference>
<gene>
    <name evidence="4" type="ORF">GCM10010319_25070</name>
</gene>
<evidence type="ECO:0000313" key="5">
    <source>
        <dbReference type="Proteomes" id="UP001500063"/>
    </source>
</evidence>
<organism evidence="4 5">
    <name type="scientific">Streptomyces blastmyceticus</name>
    <dbReference type="NCBI Taxonomy" id="68180"/>
    <lineage>
        <taxon>Bacteria</taxon>
        <taxon>Bacillati</taxon>
        <taxon>Actinomycetota</taxon>
        <taxon>Actinomycetes</taxon>
        <taxon>Kitasatosporales</taxon>
        <taxon>Streptomycetaceae</taxon>
        <taxon>Streptomyces</taxon>
    </lineage>
</organism>
<dbReference type="Proteomes" id="UP001500063">
    <property type="component" value="Unassembled WGS sequence"/>
</dbReference>
<dbReference type="PANTHER" id="PTHR43767">
    <property type="entry name" value="LONG-CHAIN-FATTY-ACID--COA LIGASE"/>
    <property type="match status" value="1"/>
</dbReference>
<evidence type="ECO:0000256" key="1">
    <source>
        <dbReference type="SAM" id="MobiDB-lite"/>
    </source>
</evidence>
<dbReference type="RefSeq" id="WP_344117839.1">
    <property type="nucleotide sequence ID" value="NZ_BAAABW010000013.1"/>
</dbReference>
<dbReference type="InterPro" id="IPR050237">
    <property type="entry name" value="ATP-dep_AMP-bd_enzyme"/>
</dbReference>
<sequence>MNTHPPTAGTTSAGYPDAILRVLSTSPDREVLIASDGRRITARTLRDDTYRLARALHQRGVGRGVSVALLSGNTPEAIQARYAITLAGARLVSLYETTDPTALAAFLDGADCALLLVDSTRNDTAKALLPLIERTTVCGLGTDEPGEDLLASATEYPTGPFAAAVRPEEDWSVVSTGGTTGGPRGVRIAHAAYNTMLAVPVPGLGTPPRLLVCTGFVSSTGALTDLTLLQGGTVILQPSFNPRGLLTAIEQERVTVMWLPPPLLRHLLDEPSLPTTNVSSLTRIMYGGCTASTSLLRRAIKVFGPILQGCYGQTEAGPISSLLPHEHADDLADRDGAVSVGWPLPGVEVCVRDRNGEPLEHGQEGEIWVRSPIVMSGYWKDDGLTREVLHPDGWLRTGDLGRFDERGNLSVLDRLTDTLFVSGGDRLVRVHPADLEELLAAHPSISECAVFAASGADLREEIHLAVVPTAGSRVDLEEIGAFLTKQKGAHCAPAALHTLTSLPLTPRGKPDKRALRNSLGLATSRQPDHSATR</sequence>
<dbReference type="PANTHER" id="PTHR43767:SF7">
    <property type="entry name" value="MEDIUM_LONG-CHAIN-FATTY-ACID--COA LIGASE FADD8"/>
    <property type="match status" value="1"/>
</dbReference>
<dbReference type="Gene3D" id="3.40.50.12780">
    <property type="entry name" value="N-terminal domain of ligase-like"/>
    <property type="match status" value="1"/>
</dbReference>
<dbReference type="EMBL" id="BAAABW010000013">
    <property type="protein sequence ID" value="GAA0347463.1"/>
    <property type="molecule type" value="Genomic_DNA"/>
</dbReference>
<dbReference type="Gene3D" id="3.30.300.30">
    <property type="match status" value="1"/>
</dbReference>
<evidence type="ECO:0000313" key="4">
    <source>
        <dbReference type="EMBL" id="GAA0347463.1"/>
    </source>
</evidence>
<dbReference type="InterPro" id="IPR042099">
    <property type="entry name" value="ANL_N_sf"/>
</dbReference>
<feature type="domain" description="AMP-dependent synthetase/ligase" evidence="2">
    <location>
        <begin position="24"/>
        <end position="379"/>
    </location>
</feature>
<feature type="domain" description="AMP-binding enzyme C-terminal" evidence="3">
    <location>
        <begin position="435"/>
        <end position="509"/>
    </location>
</feature>
<feature type="region of interest" description="Disordered" evidence="1">
    <location>
        <begin position="502"/>
        <end position="533"/>
    </location>
</feature>
<reference evidence="5" key="1">
    <citation type="journal article" date="2019" name="Int. J. Syst. Evol. Microbiol.">
        <title>The Global Catalogue of Microorganisms (GCM) 10K type strain sequencing project: providing services to taxonomists for standard genome sequencing and annotation.</title>
        <authorList>
            <consortium name="The Broad Institute Genomics Platform"/>
            <consortium name="The Broad Institute Genome Sequencing Center for Infectious Disease"/>
            <person name="Wu L."/>
            <person name="Ma J."/>
        </authorList>
    </citation>
    <scope>NUCLEOTIDE SEQUENCE [LARGE SCALE GENOMIC DNA]</scope>
    <source>
        <strain evidence="5">JCM 4565</strain>
    </source>
</reference>
<evidence type="ECO:0000259" key="2">
    <source>
        <dbReference type="Pfam" id="PF00501"/>
    </source>
</evidence>
<dbReference type="Pfam" id="PF00501">
    <property type="entry name" value="AMP-binding"/>
    <property type="match status" value="1"/>
</dbReference>
<dbReference type="SUPFAM" id="SSF56801">
    <property type="entry name" value="Acetyl-CoA synthetase-like"/>
    <property type="match status" value="1"/>
</dbReference>
<protein>
    <submittedName>
        <fullName evidence="4">AMP-binding protein</fullName>
    </submittedName>
</protein>
<dbReference type="Pfam" id="PF13193">
    <property type="entry name" value="AMP-binding_C"/>
    <property type="match status" value="1"/>
</dbReference>
<name>A0ABP3GNC8_9ACTN</name>